<dbReference type="STRING" id="450378.GCA_001661675_00969"/>
<evidence type="ECO:0000256" key="2">
    <source>
        <dbReference type="ARBA" id="ARBA00022670"/>
    </source>
</evidence>
<evidence type="ECO:0000313" key="6">
    <source>
        <dbReference type="Proteomes" id="UP000195807"/>
    </source>
</evidence>
<accession>A0A1Z1FA18</accession>
<feature type="domain" description="Prohead serine protease" evidence="4">
    <location>
        <begin position="29"/>
        <end position="168"/>
    </location>
</feature>
<dbReference type="NCBIfam" id="TIGR01543">
    <property type="entry name" value="proheadase_HK97"/>
    <property type="match status" value="1"/>
</dbReference>
<evidence type="ECO:0000259" key="4">
    <source>
        <dbReference type="Pfam" id="PF04586"/>
    </source>
</evidence>
<dbReference type="GO" id="GO:0006508">
    <property type="term" value="P:proteolysis"/>
    <property type="evidence" value="ECO:0007669"/>
    <property type="project" value="UniProtKB-KW"/>
</dbReference>
<proteinExistence type="predicted"/>
<dbReference type="InterPro" id="IPR006433">
    <property type="entry name" value="Prohead_protease"/>
</dbReference>
<dbReference type="InterPro" id="IPR054613">
    <property type="entry name" value="Peptidase_S78_dom"/>
</dbReference>
<keyword evidence="2" id="KW-0645">Protease</keyword>
<evidence type="ECO:0000256" key="3">
    <source>
        <dbReference type="ARBA" id="ARBA00022801"/>
    </source>
</evidence>
<dbReference type="SUPFAM" id="SSF50789">
    <property type="entry name" value="Herpes virus serine proteinase, assemblin"/>
    <property type="match status" value="1"/>
</dbReference>
<keyword evidence="3" id="KW-0378">Hydrolase</keyword>
<dbReference type="EMBL" id="CP019602">
    <property type="protein sequence ID" value="ARU15630.1"/>
    <property type="molecule type" value="Genomic_DNA"/>
</dbReference>
<name>A0A1Z1FA18_9SPHN</name>
<keyword evidence="6" id="KW-1185">Reference proteome</keyword>
<sequence>MDAGSAENLNFRHRRGASKMNYADSAFEIKQLNDSGAIEGLLAGFNTLDSHGDRIDAKAFTRTLAERGDRPIPMLLHHDPRRPVGAWQEWQERPDGLFVKGKLTLTARDAQEAYALARDGALTALSIGYQAKQAHRDQRTGERHLLDVELHEGSLVTIGSNPDTRVSSIKMIAGVRDIEDMLREGGLSGRKAKAAAGAAWRTINDSNNDQAAEDALRAAIARLQK</sequence>
<dbReference type="Pfam" id="PF04586">
    <property type="entry name" value="Peptidase_S78"/>
    <property type="match status" value="1"/>
</dbReference>
<keyword evidence="1" id="KW-1188">Viral release from host cell</keyword>
<dbReference type="KEGG" id="cman:A9D14_04840"/>
<protein>
    <recommendedName>
        <fullName evidence="4">Prohead serine protease domain-containing protein</fullName>
    </recommendedName>
</protein>
<reference evidence="5 6" key="1">
    <citation type="submission" date="2017-01" db="EMBL/GenBank/DDBJ databases">
        <title>Complete genome sequence of esterase-producing bacterium Croceicoccus marinus E4A9.</title>
        <authorList>
            <person name="Wu Y.-H."/>
            <person name="Cheng H."/>
            <person name="Xu L."/>
            <person name="Huo Y.-Y."/>
            <person name="Wang C.-S."/>
            <person name="Xu X.-W."/>
        </authorList>
    </citation>
    <scope>NUCLEOTIDE SEQUENCE [LARGE SCALE GENOMIC DNA]</scope>
    <source>
        <strain evidence="5 6">E4A9</strain>
    </source>
</reference>
<organism evidence="5 6">
    <name type="scientific">Croceicoccus marinus</name>
    <dbReference type="NCBI Taxonomy" id="450378"/>
    <lineage>
        <taxon>Bacteria</taxon>
        <taxon>Pseudomonadati</taxon>
        <taxon>Pseudomonadota</taxon>
        <taxon>Alphaproteobacteria</taxon>
        <taxon>Sphingomonadales</taxon>
        <taxon>Erythrobacteraceae</taxon>
        <taxon>Croceicoccus</taxon>
    </lineage>
</organism>
<dbReference type="Proteomes" id="UP000195807">
    <property type="component" value="Chromosome"/>
</dbReference>
<evidence type="ECO:0000313" key="5">
    <source>
        <dbReference type="EMBL" id="ARU15630.1"/>
    </source>
</evidence>
<dbReference type="AlphaFoldDB" id="A0A1Z1FA18"/>
<evidence type="ECO:0000256" key="1">
    <source>
        <dbReference type="ARBA" id="ARBA00022612"/>
    </source>
</evidence>
<gene>
    <name evidence="5" type="ORF">A9D14_04840</name>
</gene>
<dbReference type="GO" id="GO:0008233">
    <property type="term" value="F:peptidase activity"/>
    <property type="evidence" value="ECO:0007669"/>
    <property type="project" value="UniProtKB-KW"/>
</dbReference>